<comment type="similarity">
    <text evidence="2">Belongs to the TMCO4 family.</text>
</comment>
<evidence type="ECO:0000256" key="1">
    <source>
        <dbReference type="ARBA" id="ARBA00004141"/>
    </source>
</evidence>
<dbReference type="OrthoDB" id="4864545at2759"/>
<name>A0A545W779_9HYPO</name>
<evidence type="ECO:0000256" key="2">
    <source>
        <dbReference type="ARBA" id="ARBA00009824"/>
    </source>
</evidence>
<accession>A0A545W779</accession>
<evidence type="ECO:0000256" key="5">
    <source>
        <dbReference type="ARBA" id="ARBA00023136"/>
    </source>
</evidence>
<dbReference type="InterPro" id="IPR007941">
    <property type="entry name" value="DUF726"/>
</dbReference>
<keyword evidence="4 7" id="KW-1133">Transmembrane helix</keyword>
<reference evidence="8 9" key="1">
    <citation type="journal article" date="2019" name="Appl. Microbiol. Biotechnol.">
        <title>Genome sequence of Isaria javanica and comparative genome analysis insights into family S53 peptidase evolution in fungal entomopathogens.</title>
        <authorList>
            <person name="Lin R."/>
            <person name="Zhang X."/>
            <person name="Xin B."/>
            <person name="Zou M."/>
            <person name="Gao Y."/>
            <person name="Qin F."/>
            <person name="Hu Q."/>
            <person name="Xie B."/>
            <person name="Cheng X."/>
        </authorList>
    </citation>
    <scope>NUCLEOTIDE SEQUENCE [LARGE SCALE GENOMIC DNA]</scope>
    <source>
        <strain evidence="8 9">IJ1G</strain>
    </source>
</reference>
<feature type="compositionally biased region" description="Basic and acidic residues" evidence="6">
    <location>
        <begin position="206"/>
        <end position="220"/>
    </location>
</feature>
<evidence type="ECO:0000313" key="9">
    <source>
        <dbReference type="Proteomes" id="UP000315783"/>
    </source>
</evidence>
<feature type="compositionally biased region" description="Polar residues" evidence="6">
    <location>
        <begin position="140"/>
        <end position="151"/>
    </location>
</feature>
<dbReference type="PANTHER" id="PTHR17920">
    <property type="entry name" value="TRANSMEMBRANE AND COILED-COIL DOMAIN-CONTAINING PROTEIN 4 TMCO4"/>
    <property type="match status" value="1"/>
</dbReference>
<organism evidence="8 9">
    <name type="scientific">Cordyceps javanica</name>
    <dbReference type="NCBI Taxonomy" id="43265"/>
    <lineage>
        <taxon>Eukaryota</taxon>
        <taxon>Fungi</taxon>
        <taxon>Dikarya</taxon>
        <taxon>Ascomycota</taxon>
        <taxon>Pezizomycotina</taxon>
        <taxon>Sordariomycetes</taxon>
        <taxon>Hypocreomycetidae</taxon>
        <taxon>Hypocreales</taxon>
        <taxon>Cordycipitaceae</taxon>
        <taxon>Cordyceps</taxon>
    </lineage>
</organism>
<evidence type="ECO:0000256" key="6">
    <source>
        <dbReference type="SAM" id="MobiDB-lite"/>
    </source>
</evidence>
<feature type="compositionally biased region" description="Basic and acidic residues" evidence="6">
    <location>
        <begin position="721"/>
        <end position="734"/>
    </location>
</feature>
<protein>
    <submittedName>
        <fullName evidence="8">DUF726 domain-containing protein</fullName>
    </submittedName>
</protein>
<keyword evidence="3 7" id="KW-0812">Transmembrane</keyword>
<feature type="transmembrane region" description="Helical" evidence="7">
    <location>
        <begin position="376"/>
        <end position="399"/>
    </location>
</feature>
<feature type="region of interest" description="Disordered" evidence="6">
    <location>
        <begin position="42"/>
        <end position="159"/>
    </location>
</feature>
<dbReference type="InterPro" id="IPR029058">
    <property type="entry name" value="AB_hydrolase_fold"/>
</dbReference>
<keyword evidence="9" id="KW-1185">Reference proteome</keyword>
<dbReference type="PANTHER" id="PTHR17920:SF22">
    <property type="entry name" value="DUF726 DOMAIN PROTEIN (AFU_ORTHOLOGUE AFUA_2G12860)"/>
    <property type="match status" value="1"/>
</dbReference>
<comment type="caution">
    <text evidence="8">The sequence shown here is derived from an EMBL/GenBank/DDBJ whole genome shotgun (WGS) entry which is preliminary data.</text>
</comment>
<proteinExistence type="inferred from homology"/>
<comment type="subcellular location">
    <subcellularLocation>
        <location evidence="1">Membrane</location>
        <topology evidence="1">Multi-pass membrane protein</topology>
    </subcellularLocation>
</comment>
<dbReference type="Proteomes" id="UP000315783">
    <property type="component" value="Unassembled WGS sequence"/>
</dbReference>
<feature type="compositionally biased region" description="Polar residues" evidence="6">
    <location>
        <begin position="59"/>
        <end position="76"/>
    </location>
</feature>
<dbReference type="Pfam" id="PF05277">
    <property type="entry name" value="DUF726"/>
    <property type="match status" value="1"/>
</dbReference>
<evidence type="ECO:0000256" key="3">
    <source>
        <dbReference type="ARBA" id="ARBA00022692"/>
    </source>
</evidence>
<feature type="compositionally biased region" description="Polar residues" evidence="6">
    <location>
        <begin position="799"/>
        <end position="816"/>
    </location>
</feature>
<dbReference type="GO" id="GO:0016020">
    <property type="term" value="C:membrane"/>
    <property type="evidence" value="ECO:0007669"/>
    <property type="project" value="UniProtKB-SubCell"/>
</dbReference>
<sequence>MAPFCSDPRQIVIALDPQRRVELLQLVDDIIFSMTAQLQSNPDELGSVSMESSVHGDTGTPQNEKTSGTPPLSPHSSLAGEASKTDTSLSDSVTLLDGDETYTDDNPTAAAATAKSANNGKKKFTPPNPFRNVKVGVPWKSNSNPNAAPSKTTREAEDVQSAARQYMEAWEREFVPKLEEIVRVKDTDKIVAERRARRQAVQMNEDNERAESKRREMDSKDEAEDERTAFAITQTLYPPIPTPLVTELSAHDRREVISCVLLLLLSTGKYSAHSRVLMLTLTSSLDVPHTFLNREEGEIAESLMEQSTADGGAKEAMSAEAEAAKRQQDNKVGRYWKVGLASVAGATLIGVTGGLAAPLVAGAVGSILGGVGLGGVASFLGVFWMNGALVGALFGAYGAKMTGSMMDKYAKEVEDFKFIPLHEPAADTASSAAAAKSSRRLRVTLGINGWLNSERDITAPWEALPPDTEVFALRYEMRALLALGTALGDLVQSFAWKAVKAEIIKRTVLATLWAALWPIQVLAVASNVDNPFSHAANRSKKAGRLLADALAARVQGERPVTLIGYSLGAAAVHACLQSLAERRAFGLVDAVVLVGAPAPADPAHWRTLRAVVSGPIFNAYSENDMVLGYVYRMHSLSRGGVAGLQPVRGVAAVANLDLSDRVSGHLRYPRLLGAILRECGFAGVRVDGAIEKDDVILLKDEYAAGHAVNVDGTIVAPPPGADDKTGGDGGKAHVDQVASRTAKLQLHDEGTVQEVSPPPPPPRRQTGDMEPPRMHRKPVPAPTPATANDEQDEYKPISMTDNEQRLSQNICSRPHH</sequence>
<dbReference type="Gene3D" id="3.40.50.1820">
    <property type="entry name" value="alpha/beta hydrolase"/>
    <property type="match status" value="1"/>
</dbReference>
<evidence type="ECO:0000256" key="4">
    <source>
        <dbReference type="ARBA" id="ARBA00022989"/>
    </source>
</evidence>
<dbReference type="SUPFAM" id="SSF53474">
    <property type="entry name" value="alpha/beta-Hydrolases"/>
    <property type="match status" value="1"/>
</dbReference>
<keyword evidence="5 7" id="KW-0472">Membrane</keyword>
<dbReference type="STRING" id="43265.A0A545W779"/>
<dbReference type="AlphaFoldDB" id="A0A545W779"/>
<gene>
    <name evidence="8" type="ORF">IF1G_02655</name>
</gene>
<feature type="region of interest" description="Disordered" evidence="6">
    <location>
        <begin position="196"/>
        <end position="223"/>
    </location>
</feature>
<feature type="region of interest" description="Disordered" evidence="6">
    <location>
        <begin position="711"/>
        <end position="816"/>
    </location>
</feature>
<dbReference type="EMBL" id="SPUK01000003">
    <property type="protein sequence ID" value="TQV98575.1"/>
    <property type="molecule type" value="Genomic_DNA"/>
</dbReference>
<feature type="compositionally biased region" description="Low complexity" evidence="6">
    <location>
        <begin position="108"/>
        <end position="119"/>
    </location>
</feature>
<evidence type="ECO:0000313" key="8">
    <source>
        <dbReference type="EMBL" id="TQV98575.1"/>
    </source>
</evidence>
<evidence type="ECO:0000256" key="7">
    <source>
        <dbReference type="SAM" id="Phobius"/>
    </source>
</evidence>